<dbReference type="InterPro" id="IPR004104">
    <property type="entry name" value="Gfo/Idh/MocA-like_OxRdtase_C"/>
</dbReference>
<protein>
    <submittedName>
        <fullName evidence="3">Gfo/Idh/MocA family oxidoreductase</fullName>
    </submittedName>
</protein>
<reference evidence="3 4" key="1">
    <citation type="submission" date="2021-06" db="EMBL/GenBank/DDBJ databases">
        <title>Gemonas diversity in paddy soil.</title>
        <authorList>
            <person name="Liu G."/>
        </authorList>
    </citation>
    <scope>NUCLEOTIDE SEQUENCE [LARGE SCALE GENOMIC DNA]</scope>
    <source>
        <strain evidence="3 4">RG10</strain>
    </source>
</reference>
<organism evidence="3 4">
    <name type="scientific">Geomonas oryzisoli</name>
    <dbReference type="NCBI Taxonomy" id="2847992"/>
    <lineage>
        <taxon>Bacteria</taxon>
        <taxon>Pseudomonadati</taxon>
        <taxon>Thermodesulfobacteriota</taxon>
        <taxon>Desulfuromonadia</taxon>
        <taxon>Geobacterales</taxon>
        <taxon>Geobacteraceae</taxon>
        <taxon>Geomonas</taxon>
    </lineage>
</organism>
<dbReference type="InterPro" id="IPR000683">
    <property type="entry name" value="Gfo/Idh/MocA-like_OxRdtase_N"/>
</dbReference>
<accession>A0ABX8JEZ9</accession>
<proteinExistence type="predicted"/>
<dbReference type="EMBL" id="CP076723">
    <property type="protein sequence ID" value="QWV95711.1"/>
    <property type="molecule type" value="Genomic_DNA"/>
</dbReference>
<dbReference type="RefSeq" id="WP_216802537.1">
    <property type="nucleotide sequence ID" value="NZ_CP076723.1"/>
</dbReference>
<name>A0ABX8JEZ9_9BACT</name>
<feature type="domain" description="Gfo/Idh/MocA-like oxidoreductase N-terminal" evidence="1">
    <location>
        <begin position="3"/>
        <end position="126"/>
    </location>
</feature>
<evidence type="ECO:0000259" key="2">
    <source>
        <dbReference type="Pfam" id="PF02894"/>
    </source>
</evidence>
<sequence>MKNFALIGVGGYIAPRHLKAIKETNNRLVAALDVNDSVGILDRFFPDVSFFTEFERFDRYVEKLRRQDPARRIDYVSICSPNYLHDAHIRFALRVGANAICEKPLVLSPWNLDALEEMEAESGKKVCTILQLRVHPSLVALKDTLAAAHEAKPNQQKHDVILTYITSRGPWYHNSWKGNLDKAGGVATNIGIHFFDLLIWLFGAVQNSEVHHADGHRTGGVVELERARVRWFLSVDRSDLPQAATDQGLSTFRSITVDGKEVEFSEGFTDLHTVVYQRTLEGNGFGLKDARPAIVLAHEIREAKPQGVSSASHEFLQELKEAKRV</sequence>
<gene>
    <name evidence="3" type="ORF">KP004_12105</name>
</gene>
<dbReference type="Pfam" id="PF02894">
    <property type="entry name" value="GFO_IDH_MocA_C"/>
    <property type="match status" value="1"/>
</dbReference>
<dbReference type="Pfam" id="PF01408">
    <property type="entry name" value="GFO_IDH_MocA"/>
    <property type="match status" value="1"/>
</dbReference>
<dbReference type="InterPro" id="IPR052515">
    <property type="entry name" value="Gfo/Idh/MocA_Oxidoreductase"/>
</dbReference>
<dbReference type="PANTHER" id="PTHR43249">
    <property type="entry name" value="UDP-N-ACETYL-2-AMINO-2-DEOXY-D-GLUCURONATE OXIDASE"/>
    <property type="match status" value="1"/>
</dbReference>
<dbReference type="PANTHER" id="PTHR43249:SF1">
    <property type="entry name" value="D-GLUCOSIDE 3-DEHYDROGENASE"/>
    <property type="match status" value="1"/>
</dbReference>
<evidence type="ECO:0000313" key="4">
    <source>
        <dbReference type="Proteomes" id="UP000683557"/>
    </source>
</evidence>
<dbReference type="Proteomes" id="UP000683557">
    <property type="component" value="Chromosome"/>
</dbReference>
<keyword evidence="4" id="KW-1185">Reference proteome</keyword>
<evidence type="ECO:0000313" key="3">
    <source>
        <dbReference type="EMBL" id="QWV95711.1"/>
    </source>
</evidence>
<feature type="domain" description="Gfo/Idh/MocA-like oxidoreductase C-terminal" evidence="2">
    <location>
        <begin position="163"/>
        <end position="214"/>
    </location>
</feature>
<evidence type="ECO:0000259" key="1">
    <source>
        <dbReference type="Pfam" id="PF01408"/>
    </source>
</evidence>